<proteinExistence type="predicted"/>
<organism evidence="1 2">
    <name type="scientific">Microbacterium hydrocarbonoxydans</name>
    <dbReference type="NCBI Taxonomy" id="273678"/>
    <lineage>
        <taxon>Bacteria</taxon>
        <taxon>Bacillati</taxon>
        <taxon>Actinomycetota</taxon>
        <taxon>Actinomycetes</taxon>
        <taxon>Micrococcales</taxon>
        <taxon>Microbacteriaceae</taxon>
        <taxon>Microbacterium</taxon>
    </lineage>
</organism>
<accession>A0A1H4IQJ1</accession>
<evidence type="ECO:0008006" key="3">
    <source>
        <dbReference type="Google" id="ProtNLM"/>
    </source>
</evidence>
<dbReference type="SUPFAM" id="SSF52309">
    <property type="entry name" value="N-(deoxy)ribosyltransferase-like"/>
    <property type="match status" value="1"/>
</dbReference>
<evidence type="ECO:0000313" key="2">
    <source>
        <dbReference type="Proteomes" id="UP000183750"/>
    </source>
</evidence>
<dbReference type="EMBL" id="FNSQ01000005">
    <property type="protein sequence ID" value="SEB36145.1"/>
    <property type="molecule type" value="Genomic_DNA"/>
</dbReference>
<dbReference type="Proteomes" id="UP000183750">
    <property type="component" value="Unassembled WGS sequence"/>
</dbReference>
<dbReference type="OrthoDB" id="9255658at2"/>
<protein>
    <recommendedName>
        <fullName evidence="3">Nucleoside 2-deoxyribosyltransferase</fullName>
    </recommendedName>
</protein>
<gene>
    <name evidence="1" type="ORF">SAMN04489807_0140</name>
</gene>
<evidence type="ECO:0000313" key="1">
    <source>
        <dbReference type="EMBL" id="SEB36145.1"/>
    </source>
</evidence>
<sequence>MPERPEIVCICGSMRFTDDMRAVSQSLTLAGVIVLMPAEIDVPITDDQKAALGELHLRRIDVADRVVVVNRGEHFGESTMREIAYARAAGKPVTFASPAWGSL</sequence>
<reference evidence="2" key="1">
    <citation type="submission" date="2016-10" db="EMBL/GenBank/DDBJ databases">
        <authorList>
            <person name="Varghese N."/>
            <person name="Submissions S."/>
        </authorList>
    </citation>
    <scope>NUCLEOTIDE SEQUENCE [LARGE SCALE GENOMIC DNA]</scope>
    <source>
        <strain evidence="2">DSM 16089</strain>
    </source>
</reference>
<dbReference type="RefSeq" id="WP_060927742.1">
    <property type="nucleotide sequence ID" value="NZ_FNSQ01000005.1"/>
</dbReference>
<dbReference type="AlphaFoldDB" id="A0A1H4IQJ1"/>
<name>A0A1H4IQJ1_9MICO</name>
<dbReference type="Gene3D" id="3.40.50.450">
    <property type="match status" value="1"/>
</dbReference>
<keyword evidence="2" id="KW-1185">Reference proteome</keyword>